<sequence length="179" mass="20316">MKIGINELKMKPGNQLRFSFEETWRELQGGKESIPVVAPVKVEGELTNTGKFIYLKGEASTSLKLRCARCLETFIYPLEVPLEEEYCSEAVFQSLPEEDALRDEVRVYQGDILDLKPAVEEAFILALPMKWVCQEECRGLCPRCGKNLNIEQCDCREEEVDPRLAKLAKLLSEDRKGGS</sequence>
<protein>
    <recommendedName>
        <fullName evidence="3">DUF177 domain-containing protein</fullName>
    </recommendedName>
</protein>
<dbReference type="Pfam" id="PF02620">
    <property type="entry name" value="YceD"/>
    <property type="match status" value="1"/>
</dbReference>
<keyword evidence="2" id="KW-1185">Reference proteome</keyword>
<accession>A0A1W1VNC3</accession>
<evidence type="ECO:0000313" key="2">
    <source>
        <dbReference type="Proteomes" id="UP000192569"/>
    </source>
</evidence>
<proteinExistence type="predicted"/>
<dbReference type="Proteomes" id="UP000192569">
    <property type="component" value="Chromosome I"/>
</dbReference>
<dbReference type="OrthoDB" id="9790372at2"/>
<evidence type="ECO:0000313" key="1">
    <source>
        <dbReference type="EMBL" id="SMB94783.1"/>
    </source>
</evidence>
<gene>
    <name evidence="1" type="ORF">SAMN00808754_1110</name>
</gene>
<dbReference type="InterPro" id="IPR003772">
    <property type="entry name" value="YceD"/>
</dbReference>
<name>A0A1W1VNC3_9FIRM</name>
<evidence type="ECO:0008006" key="3">
    <source>
        <dbReference type="Google" id="ProtNLM"/>
    </source>
</evidence>
<dbReference type="AlphaFoldDB" id="A0A1W1VNC3"/>
<reference evidence="1 2" key="1">
    <citation type="submission" date="2017-04" db="EMBL/GenBank/DDBJ databases">
        <authorList>
            <person name="Afonso C.L."/>
            <person name="Miller P.J."/>
            <person name="Scott M.A."/>
            <person name="Spackman E."/>
            <person name="Goraichik I."/>
            <person name="Dimitrov K.M."/>
            <person name="Suarez D.L."/>
            <person name="Swayne D.E."/>
        </authorList>
    </citation>
    <scope>NUCLEOTIDE SEQUENCE [LARGE SCALE GENOMIC DNA]</scope>
    <source>
        <strain evidence="1 2">ToBE</strain>
    </source>
</reference>
<dbReference type="RefSeq" id="WP_084664621.1">
    <property type="nucleotide sequence ID" value="NZ_LT838272.1"/>
</dbReference>
<dbReference type="EMBL" id="LT838272">
    <property type="protein sequence ID" value="SMB94783.1"/>
    <property type="molecule type" value="Genomic_DNA"/>
</dbReference>
<organism evidence="1 2">
    <name type="scientific">Thermanaeromonas toyohensis ToBE</name>
    <dbReference type="NCBI Taxonomy" id="698762"/>
    <lineage>
        <taxon>Bacteria</taxon>
        <taxon>Bacillati</taxon>
        <taxon>Bacillota</taxon>
        <taxon>Clostridia</taxon>
        <taxon>Neomoorellales</taxon>
        <taxon>Neomoorellaceae</taxon>
        <taxon>Thermanaeromonas</taxon>
    </lineage>
</organism>
<dbReference type="PANTHER" id="PTHR34374">
    <property type="entry name" value="LARGE RIBOSOMAL RNA SUBUNIT ACCUMULATION PROTEIN YCED HOMOLOG 1, CHLOROPLASTIC"/>
    <property type="match status" value="1"/>
</dbReference>
<dbReference type="STRING" id="698762.SAMN00808754_1110"/>
<dbReference type="PANTHER" id="PTHR34374:SF1">
    <property type="entry name" value="LARGE RIBOSOMAL RNA SUBUNIT ACCUMULATION PROTEIN YCED HOMOLOG 1, CHLOROPLASTIC"/>
    <property type="match status" value="1"/>
</dbReference>